<sequence>MAVTHETLSLLFQFGGFIVALLGLVVTIVVALTKKSKTAIEPSEALAVLHHSIQNEPPHWGQSIV</sequence>
<dbReference type="EMBL" id="CP011074">
    <property type="protein sequence ID" value="AKF92675.1"/>
    <property type="molecule type" value="Genomic_DNA"/>
</dbReference>
<keyword evidence="1" id="KW-0812">Transmembrane</keyword>
<reference evidence="2" key="1">
    <citation type="submission" date="2015-03" db="EMBL/GenBank/DDBJ databases">
        <title>MIGS Cultured Bacterial/Archaeal sample from Brevibacillus laterosporus.</title>
        <authorList>
            <person name="Zeng D."/>
            <person name="Zhu L."/>
            <person name="Dong G."/>
            <person name="Ye W."/>
            <person name="Ren D."/>
            <person name="Wu L."/>
            <person name="Xu J."/>
            <person name="Li G."/>
            <person name="Guo L."/>
        </authorList>
    </citation>
    <scope>NUCLEOTIDE SEQUENCE</scope>
    <source>
        <strain evidence="2">B9</strain>
    </source>
</reference>
<feature type="transmembrane region" description="Helical" evidence="1">
    <location>
        <begin position="12"/>
        <end position="32"/>
    </location>
</feature>
<dbReference type="InterPro" id="IPR031616">
    <property type="entry name" value="BsrE-like"/>
</dbReference>
<keyword evidence="1" id="KW-1133">Transmembrane helix</keyword>
<dbReference type="AlphaFoldDB" id="A0A0F7BYV4"/>
<dbReference type="RefSeq" id="WP_035292358.1">
    <property type="nucleotide sequence ID" value="NZ_CP011074.1"/>
</dbReference>
<name>A0A0F7BYV4_BRELA</name>
<gene>
    <name evidence="2" type="ORF">EX87_02515</name>
</gene>
<protein>
    <submittedName>
        <fullName evidence="2">Uncharacterized protein</fullName>
    </submittedName>
</protein>
<proteinExistence type="predicted"/>
<dbReference type="Pfam" id="PF16935">
    <property type="entry name" value="Hol_Tox"/>
    <property type="match status" value="1"/>
</dbReference>
<organism evidence="2">
    <name type="scientific">Brevibacillus laterosporus</name>
    <name type="common">Bacillus laterosporus</name>
    <dbReference type="NCBI Taxonomy" id="1465"/>
    <lineage>
        <taxon>Bacteria</taxon>
        <taxon>Bacillati</taxon>
        <taxon>Bacillota</taxon>
        <taxon>Bacilli</taxon>
        <taxon>Bacillales</taxon>
        <taxon>Paenibacillaceae</taxon>
        <taxon>Brevibacillus</taxon>
    </lineage>
</organism>
<keyword evidence="1" id="KW-0472">Membrane</keyword>
<accession>A0A0F7BYV4</accession>
<evidence type="ECO:0000256" key="1">
    <source>
        <dbReference type="SAM" id="Phobius"/>
    </source>
</evidence>
<evidence type="ECO:0000313" key="2">
    <source>
        <dbReference type="EMBL" id="AKF92675.1"/>
    </source>
</evidence>